<proteinExistence type="predicted"/>
<comment type="caution">
    <text evidence="1">The sequence shown here is derived from an EMBL/GenBank/DDBJ whole genome shotgun (WGS) entry which is preliminary data.</text>
</comment>
<keyword evidence="2" id="KW-1185">Reference proteome</keyword>
<dbReference type="Proteomes" id="UP001148662">
    <property type="component" value="Unassembled WGS sequence"/>
</dbReference>
<name>A0ACC1TDM2_9APHY</name>
<evidence type="ECO:0000313" key="2">
    <source>
        <dbReference type="Proteomes" id="UP001148662"/>
    </source>
</evidence>
<sequence>MHPHHRGQYNPYGAAPNHPQHGGGHNQGQPPAIQPVVVVHPPYQGVPQPPHPVQQGLQYFMQPGFPQQPMPQPVAAMQGPQPILFLPHRFFQSSDAQVRLGQGHMPVSAQDGQQFPFPDPPRLFRSRLPTSLRCKELRHAPLSSDCVQTTSVPTAVQGLPGVDRLTQLRCSDALWNNLVEYASETGGLAPPPQLAAHLAAVNTWSLGALASGTGVAERLQLAPGWQQAKAVYGLSGWFSEHMHRPDTVVVNSEPAVQDEVRSQILEPLNLLLQTRCRNRIHDALDPGKHWTLPAGQLANAPDSAFYPTWTRSCHASHPEAGRGRAGFPDFILHTNAAKLSNTAVIETKFFSTFMDSHLQKIYRQDIYNNHTNQFAWNANSLQSKLVRQIWGQLHFFRAQWGFCTNGSMVFAFVNTGQGELTVSPLKSWSDPTVHKALSGLVFASIDDRNIPGNWGISLCDLICPANSRRAVWE</sequence>
<organism evidence="1 2">
    <name type="scientific">Phlebia brevispora</name>
    <dbReference type="NCBI Taxonomy" id="194682"/>
    <lineage>
        <taxon>Eukaryota</taxon>
        <taxon>Fungi</taxon>
        <taxon>Dikarya</taxon>
        <taxon>Basidiomycota</taxon>
        <taxon>Agaricomycotina</taxon>
        <taxon>Agaricomycetes</taxon>
        <taxon>Polyporales</taxon>
        <taxon>Meruliaceae</taxon>
        <taxon>Phlebia</taxon>
    </lineage>
</organism>
<gene>
    <name evidence="1" type="ORF">NM688_g753</name>
</gene>
<dbReference type="EMBL" id="JANHOG010000070">
    <property type="protein sequence ID" value="KAJ3558718.1"/>
    <property type="molecule type" value="Genomic_DNA"/>
</dbReference>
<accession>A0ACC1TDM2</accession>
<protein>
    <submittedName>
        <fullName evidence="1">Uncharacterized protein</fullName>
    </submittedName>
</protein>
<evidence type="ECO:0000313" key="1">
    <source>
        <dbReference type="EMBL" id="KAJ3558718.1"/>
    </source>
</evidence>
<reference evidence="1" key="1">
    <citation type="submission" date="2022-07" db="EMBL/GenBank/DDBJ databases">
        <title>Genome Sequence of Phlebia brevispora.</title>
        <authorList>
            <person name="Buettner E."/>
        </authorList>
    </citation>
    <scope>NUCLEOTIDE SEQUENCE</scope>
    <source>
        <strain evidence="1">MPL23</strain>
    </source>
</reference>